<reference evidence="1 2" key="1">
    <citation type="journal article" date="2014" name="PLoS ONE">
        <title>Physiological and genomic features of a novel sulfur-oxidizing gammaproteobacterium belonging to a previously uncultivated symbiotic lineage isolated from a hydrothermal vent.</title>
        <authorList>
            <person name="Nunoura T."/>
            <person name="Takaki Y."/>
            <person name="Kazama H."/>
            <person name="Kakuta J."/>
            <person name="Shimamura S."/>
            <person name="Makita H."/>
            <person name="Hirai M."/>
            <person name="Miyazaki M."/>
            <person name="Takai K."/>
        </authorList>
    </citation>
    <scope>NUCLEOTIDE SEQUENCE [LARGE SCALE GENOMIC DNA]</scope>
    <source>
        <strain evidence="1 2">Hiromi1</strain>
    </source>
</reference>
<dbReference type="OrthoDB" id="8984553at2"/>
<accession>A0A7U6GGD3</accession>
<gene>
    <name evidence="1" type="ORF">TBH_C0178</name>
</gene>
<proteinExistence type="predicted"/>
<organism evidence="1 2">
    <name type="scientific">Thiolapillus brandeum</name>
    <dbReference type="NCBI Taxonomy" id="1076588"/>
    <lineage>
        <taxon>Bacteria</taxon>
        <taxon>Pseudomonadati</taxon>
        <taxon>Pseudomonadota</taxon>
        <taxon>Gammaproteobacteria</taxon>
        <taxon>Chromatiales</taxon>
        <taxon>Sedimenticolaceae</taxon>
        <taxon>Thiolapillus</taxon>
    </lineage>
</organism>
<dbReference type="KEGG" id="tbn:TBH_C0178"/>
<name>A0A7U6GGD3_9GAMM</name>
<dbReference type="AlphaFoldDB" id="A0A7U6GGD3"/>
<dbReference type="Proteomes" id="UP000031631">
    <property type="component" value="Chromosome"/>
</dbReference>
<sequence length="368" mass="41514">MSRYRFSLAEEGDDAALRERMARDVLEGHIAVSFRRDPSYFAGASVQGGQAQVIKCLDQRTGQLVGMGARMLLPAWINGEAATLGYLADLRGDPAHRGGTLLARGYRFLRQLHEQQPVPLYYSVILEGNDLALKNIAQGRAGLPVYAPLGRMLTPAIHLDLPRRPVKLSGIRLQQARPERLDEIFAFIRREYARKQFAPRYAPADLVNGRLRGLRVEDIHLAVRGNELVGVLAAWDQKDFRQTHVERYSPGLARLRPLYNLLSRMTPLKPLPEPGARIPYFYLALCAVAEDDPDVFRTLLAHVYSRYRKGPWHYFIAGLHEAHPMSKVLQEYRRIPAGGHLFAVHYPEDQTAFDALDGRLPHVEMGAV</sequence>
<protein>
    <recommendedName>
        <fullName evidence="3">N-acetyltransferase domain-containing protein</fullName>
    </recommendedName>
</protein>
<evidence type="ECO:0000313" key="1">
    <source>
        <dbReference type="EMBL" id="BAO43126.1"/>
    </source>
</evidence>
<evidence type="ECO:0000313" key="2">
    <source>
        <dbReference type="Proteomes" id="UP000031631"/>
    </source>
</evidence>
<keyword evidence="2" id="KW-1185">Reference proteome</keyword>
<dbReference type="EMBL" id="AP012273">
    <property type="protein sequence ID" value="BAO43126.1"/>
    <property type="molecule type" value="Genomic_DNA"/>
</dbReference>
<evidence type="ECO:0008006" key="3">
    <source>
        <dbReference type="Google" id="ProtNLM"/>
    </source>
</evidence>
<dbReference type="RefSeq" id="WP_041064423.1">
    <property type="nucleotide sequence ID" value="NZ_AP012273.1"/>
</dbReference>